<evidence type="ECO:0000256" key="8">
    <source>
        <dbReference type="SAM" id="SignalP"/>
    </source>
</evidence>
<dbReference type="Gene3D" id="2.60.40.770">
    <property type="match status" value="1"/>
</dbReference>
<keyword evidence="11" id="KW-1185">Reference proteome</keyword>
<dbReference type="InterPro" id="IPR014756">
    <property type="entry name" value="Ig_E-set"/>
</dbReference>
<keyword evidence="6 8" id="KW-0732">Signal</keyword>
<evidence type="ECO:0000256" key="2">
    <source>
        <dbReference type="ARBA" id="ARBA00006370"/>
    </source>
</evidence>
<sequence>MKLLTPVLPLLCVTAVAARSVWLGGSSNEQVALGDELKVPGVNPLFYCSDASNDLLVIDHVDLSPNPPEAGQSLTIAAKGTLLEDIEEGAKVHIQVKFGLITLINQDTDLCDQVKNVDLECPLEKGETVLTKTVELPSRIPPGRYRVLADVYTKDRVKITCLTAEVVFHPHL</sequence>
<evidence type="ECO:0000256" key="3">
    <source>
        <dbReference type="ARBA" id="ARBA00011245"/>
    </source>
</evidence>
<protein>
    <recommendedName>
        <fullName evidence="4">Phosphatidylglycerol/phosphatidylinositol transfer protein</fullName>
    </recommendedName>
</protein>
<evidence type="ECO:0000313" key="11">
    <source>
        <dbReference type="Proteomes" id="UP000799640"/>
    </source>
</evidence>
<proteinExistence type="inferred from homology"/>
<keyword evidence="7" id="KW-0445">Lipid transport</keyword>
<dbReference type="CDD" id="cd00917">
    <property type="entry name" value="PG-PI_TP"/>
    <property type="match status" value="1"/>
</dbReference>
<dbReference type="AlphaFoldDB" id="A0A6G1I5Y5"/>
<dbReference type="PANTHER" id="PTHR11306:SF0">
    <property type="entry name" value="PHOSPHATIDYLGLYCEROL_PHOSPHATIDYLINOSITOL TRANSFER PROTEIN"/>
    <property type="match status" value="1"/>
</dbReference>
<accession>A0A6G1I5Y5</accession>
<dbReference type="SMART" id="SM00737">
    <property type="entry name" value="ML"/>
    <property type="match status" value="1"/>
</dbReference>
<dbReference type="GO" id="GO:0032934">
    <property type="term" value="F:sterol binding"/>
    <property type="evidence" value="ECO:0007669"/>
    <property type="project" value="InterPro"/>
</dbReference>
<dbReference type="Pfam" id="PF02221">
    <property type="entry name" value="E1_DerP2_DerF2"/>
    <property type="match status" value="1"/>
</dbReference>
<feature type="signal peptide" evidence="8">
    <location>
        <begin position="1"/>
        <end position="18"/>
    </location>
</feature>
<dbReference type="PANTHER" id="PTHR11306">
    <property type="entry name" value="NIEMANN PICK TYPE C2 PROTEIN NPC2-RELATED"/>
    <property type="match status" value="1"/>
</dbReference>
<evidence type="ECO:0000256" key="5">
    <source>
        <dbReference type="ARBA" id="ARBA00022448"/>
    </source>
</evidence>
<gene>
    <name evidence="10" type="ORF">EJ06DRAFT_535977</name>
</gene>
<dbReference type="EMBL" id="ML996689">
    <property type="protein sequence ID" value="KAF2403479.1"/>
    <property type="molecule type" value="Genomic_DNA"/>
</dbReference>
<feature type="domain" description="MD-2-related lipid-recognition" evidence="9">
    <location>
        <begin position="45"/>
        <end position="166"/>
    </location>
</feature>
<dbReference type="OrthoDB" id="6409159at2759"/>
<dbReference type="InterPro" id="IPR033917">
    <property type="entry name" value="ML_PG-PI_TP"/>
</dbReference>
<organism evidence="10 11">
    <name type="scientific">Trichodelitschia bisporula</name>
    <dbReference type="NCBI Taxonomy" id="703511"/>
    <lineage>
        <taxon>Eukaryota</taxon>
        <taxon>Fungi</taxon>
        <taxon>Dikarya</taxon>
        <taxon>Ascomycota</taxon>
        <taxon>Pezizomycotina</taxon>
        <taxon>Dothideomycetes</taxon>
        <taxon>Dothideomycetes incertae sedis</taxon>
        <taxon>Phaeotrichales</taxon>
        <taxon>Phaeotrichaceae</taxon>
        <taxon>Trichodelitschia</taxon>
    </lineage>
</organism>
<evidence type="ECO:0000256" key="1">
    <source>
        <dbReference type="ARBA" id="ARBA00002053"/>
    </source>
</evidence>
<dbReference type="SUPFAM" id="SSF81296">
    <property type="entry name" value="E set domains"/>
    <property type="match status" value="1"/>
</dbReference>
<evidence type="ECO:0000256" key="7">
    <source>
        <dbReference type="ARBA" id="ARBA00023055"/>
    </source>
</evidence>
<evidence type="ECO:0000256" key="4">
    <source>
        <dbReference type="ARBA" id="ARBA00016056"/>
    </source>
</evidence>
<dbReference type="FunFam" id="2.60.40.770:FF:000004">
    <property type="entry name" value="Phosphatidylglycerol/phosphatidylinositol transfer protein"/>
    <property type="match status" value="1"/>
</dbReference>
<evidence type="ECO:0000259" key="9">
    <source>
        <dbReference type="SMART" id="SM00737"/>
    </source>
</evidence>
<dbReference type="InterPro" id="IPR003172">
    <property type="entry name" value="ML_dom"/>
</dbReference>
<comment type="similarity">
    <text evidence="2">Belongs to the NPC2 family.</text>
</comment>
<keyword evidence="5" id="KW-0813">Transport</keyword>
<comment type="subunit">
    <text evidence="3">Monomer.</text>
</comment>
<feature type="chain" id="PRO_5026194152" description="Phosphatidylglycerol/phosphatidylinositol transfer protein" evidence="8">
    <location>
        <begin position="19"/>
        <end position="172"/>
    </location>
</feature>
<dbReference type="GO" id="GO:0032366">
    <property type="term" value="P:intracellular sterol transport"/>
    <property type="evidence" value="ECO:0007669"/>
    <property type="project" value="InterPro"/>
</dbReference>
<comment type="function">
    <text evidence="1">Catalyzes the intermembrane transfer of phosphatidylglycerol and phosphatidylinositol.</text>
</comment>
<dbReference type="Proteomes" id="UP000799640">
    <property type="component" value="Unassembled WGS sequence"/>
</dbReference>
<evidence type="ECO:0000313" key="10">
    <source>
        <dbReference type="EMBL" id="KAF2403479.1"/>
    </source>
</evidence>
<dbReference type="InterPro" id="IPR039670">
    <property type="entry name" value="NPC2-like"/>
</dbReference>
<reference evidence="10" key="1">
    <citation type="journal article" date="2020" name="Stud. Mycol.">
        <title>101 Dothideomycetes genomes: a test case for predicting lifestyles and emergence of pathogens.</title>
        <authorList>
            <person name="Haridas S."/>
            <person name="Albert R."/>
            <person name="Binder M."/>
            <person name="Bloem J."/>
            <person name="Labutti K."/>
            <person name="Salamov A."/>
            <person name="Andreopoulos B."/>
            <person name="Baker S."/>
            <person name="Barry K."/>
            <person name="Bills G."/>
            <person name="Bluhm B."/>
            <person name="Cannon C."/>
            <person name="Castanera R."/>
            <person name="Culley D."/>
            <person name="Daum C."/>
            <person name="Ezra D."/>
            <person name="Gonzalez J."/>
            <person name="Henrissat B."/>
            <person name="Kuo A."/>
            <person name="Liang C."/>
            <person name="Lipzen A."/>
            <person name="Lutzoni F."/>
            <person name="Magnuson J."/>
            <person name="Mondo S."/>
            <person name="Nolan M."/>
            <person name="Ohm R."/>
            <person name="Pangilinan J."/>
            <person name="Park H.-J."/>
            <person name="Ramirez L."/>
            <person name="Alfaro M."/>
            <person name="Sun H."/>
            <person name="Tritt A."/>
            <person name="Yoshinaga Y."/>
            <person name="Zwiers L.-H."/>
            <person name="Turgeon B."/>
            <person name="Goodwin S."/>
            <person name="Spatafora J."/>
            <person name="Crous P."/>
            <person name="Grigoriev I."/>
        </authorList>
    </citation>
    <scope>NUCLEOTIDE SEQUENCE</scope>
    <source>
        <strain evidence="10">CBS 262.69</strain>
    </source>
</reference>
<evidence type="ECO:0000256" key="6">
    <source>
        <dbReference type="ARBA" id="ARBA00022729"/>
    </source>
</evidence>
<name>A0A6G1I5Y5_9PEZI</name>